<dbReference type="Proteomes" id="UP000504610">
    <property type="component" value="Chromosome 4"/>
</dbReference>
<dbReference type="InterPro" id="IPR023213">
    <property type="entry name" value="CAT-like_dom_sf"/>
</dbReference>
<dbReference type="PANTHER" id="PTHR31147">
    <property type="entry name" value="ACYL TRANSFERASE 4"/>
    <property type="match status" value="1"/>
</dbReference>
<dbReference type="Gene3D" id="3.30.559.10">
    <property type="entry name" value="Chloramphenicol acetyltransferase-like domain"/>
    <property type="match status" value="2"/>
</dbReference>
<protein>
    <submittedName>
        <fullName evidence="3">Spermidine coumaroyl-CoA acyltransferase-like</fullName>
    </submittedName>
</protein>
<gene>
    <name evidence="3" type="primary">LOC108845951</name>
</gene>
<sequence>MINQTNSSLTLSLENKSVELVIPSKHTPSGNLSLSSLDNYPLGEIRHATVYVFEANEKNQHDPVSLLRNALSELLVYYYPLSGKLVRRKRDRKFQLVCNSEGVPFVVASANYDLRSLNYIENFVDEVALRLVPDIEVNCESEIGYHPLAVQVTKFPCGGFTIGTALLHAVCDGFGAARFMHSLAELAGGKSKPSAVPVWERERLVRKIDNEPARVPAGVGARGNLLATSPYMSSSDLVTEIISIKDENIKMLKDALVKEGEIPKESFTTYEILSACIWKSRSRALNLDLDKITVLCIVVGIRHVLNPPLPEGYYGNSIIDVFIELTTRELHESSISDIAKLVKKAKKKIYDKSYVEEVLTNMERMIKEDVKFDEVLDGLLFMTDIRNLAVFGSMDFGWKESVNIRGLMFQESAKNLGMILGPSKLDVMEDGVRVVITLPRCAMVKFKQELDAMMLMHLRPRF</sequence>
<evidence type="ECO:0000313" key="3">
    <source>
        <dbReference type="RefSeq" id="XP_018474661.1"/>
    </source>
</evidence>
<organism evidence="2 3">
    <name type="scientific">Raphanus sativus</name>
    <name type="common">Radish</name>
    <name type="synonym">Raphanus raphanistrum var. sativus</name>
    <dbReference type="NCBI Taxonomy" id="3726"/>
    <lineage>
        <taxon>Eukaryota</taxon>
        <taxon>Viridiplantae</taxon>
        <taxon>Streptophyta</taxon>
        <taxon>Embryophyta</taxon>
        <taxon>Tracheophyta</taxon>
        <taxon>Spermatophyta</taxon>
        <taxon>Magnoliopsida</taxon>
        <taxon>eudicotyledons</taxon>
        <taxon>Gunneridae</taxon>
        <taxon>Pentapetalae</taxon>
        <taxon>rosids</taxon>
        <taxon>malvids</taxon>
        <taxon>Brassicales</taxon>
        <taxon>Brassicaceae</taxon>
        <taxon>Brassiceae</taxon>
        <taxon>Raphanus</taxon>
    </lineage>
</organism>
<dbReference type="Pfam" id="PF02458">
    <property type="entry name" value="Transferase"/>
    <property type="match status" value="1"/>
</dbReference>
<comment type="similarity">
    <text evidence="1">Belongs to the plant acyltransferase family.</text>
</comment>
<evidence type="ECO:0000256" key="1">
    <source>
        <dbReference type="ARBA" id="ARBA00009861"/>
    </source>
</evidence>
<name>A0A6J0MSY5_RAPSA</name>
<reference evidence="3" key="2">
    <citation type="submission" date="2025-08" db="UniProtKB">
        <authorList>
            <consortium name="RefSeq"/>
        </authorList>
    </citation>
    <scope>IDENTIFICATION</scope>
    <source>
        <tissue evidence="3">Leaf</tissue>
    </source>
</reference>
<dbReference type="InterPro" id="IPR050898">
    <property type="entry name" value="Plant_acyltransferase"/>
</dbReference>
<dbReference type="OrthoDB" id="444127at2759"/>
<dbReference type="RefSeq" id="XP_018474661.1">
    <property type="nucleotide sequence ID" value="XM_018619159.2"/>
</dbReference>
<dbReference type="PANTHER" id="PTHR31147:SF29">
    <property type="entry name" value="SPERMIDINE COUMAROYL-COA ACYLTRANSFERASE"/>
    <property type="match status" value="1"/>
</dbReference>
<keyword evidence="2" id="KW-1185">Reference proteome</keyword>
<dbReference type="KEGG" id="rsz:108845951"/>
<proteinExistence type="inferred from homology"/>
<dbReference type="AlphaFoldDB" id="A0A6J0MSY5"/>
<accession>A0A6J0MSY5</accession>
<reference evidence="2" key="1">
    <citation type="journal article" date="2019" name="Database">
        <title>The radish genome database (RadishGD): an integrated information resource for radish genomics.</title>
        <authorList>
            <person name="Yu H.J."/>
            <person name="Baek S."/>
            <person name="Lee Y.J."/>
            <person name="Cho A."/>
            <person name="Mun J.H."/>
        </authorList>
    </citation>
    <scope>NUCLEOTIDE SEQUENCE [LARGE SCALE GENOMIC DNA]</scope>
    <source>
        <strain evidence="2">cv. WK10039</strain>
    </source>
</reference>
<dbReference type="GeneID" id="108845951"/>
<evidence type="ECO:0000313" key="2">
    <source>
        <dbReference type="Proteomes" id="UP000504610"/>
    </source>
</evidence>